<dbReference type="Proteomes" id="UP001165366">
    <property type="component" value="Unassembled WGS sequence"/>
</dbReference>
<comment type="caution">
    <text evidence="2">The sequence shown here is derived from an EMBL/GenBank/DDBJ whole genome shotgun (WGS) entry which is preliminary data.</text>
</comment>
<dbReference type="Gene3D" id="3.30.1150.10">
    <property type="match status" value="1"/>
</dbReference>
<proteinExistence type="predicted"/>
<evidence type="ECO:0000313" key="3">
    <source>
        <dbReference type="Proteomes" id="UP001165366"/>
    </source>
</evidence>
<dbReference type="SUPFAM" id="SSF74653">
    <property type="entry name" value="TolA/TonB C-terminal domain"/>
    <property type="match status" value="1"/>
</dbReference>
<keyword evidence="1" id="KW-1133">Transmembrane helix</keyword>
<reference evidence="2" key="1">
    <citation type="submission" date="2022-01" db="EMBL/GenBank/DDBJ databases">
        <authorList>
            <person name="Wang Y."/>
        </authorList>
    </citation>
    <scope>NUCLEOTIDE SEQUENCE</scope>
    <source>
        <strain evidence="2">WB101</strain>
    </source>
</reference>
<keyword evidence="3" id="KW-1185">Reference proteome</keyword>
<organism evidence="2 3">
    <name type="scientific">Rhodohalobacter sulfatireducens</name>
    <dbReference type="NCBI Taxonomy" id="2911366"/>
    <lineage>
        <taxon>Bacteria</taxon>
        <taxon>Pseudomonadati</taxon>
        <taxon>Balneolota</taxon>
        <taxon>Balneolia</taxon>
        <taxon>Balneolales</taxon>
        <taxon>Balneolaceae</taxon>
        <taxon>Rhodohalobacter</taxon>
    </lineage>
</organism>
<dbReference type="RefSeq" id="WP_237856568.1">
    <property type="nucleotide sequence ID" value="NZ_JAKLWS010000056.1"/>
</dbReference>
<evidence type="ECO:0000256" key="1">
    <source>
        <dbReference type="SAM" id="Phobius"/>
    </source>
</evidence>
<gene>
    <name evidence="2" type="ORF">L6773_20795</name>
</gene>
<protein>
    <submittedName>
        <fullName evidence="2">Energy transducer TonB</fullName>
    </submittedName>
</protein>
<keyword evidence="1" id="KW-0472">Membrane</keyword>
<reference evidence="2" key="2">
    <citation type="submission" date="2024-05" db="EMBL/GenBank/DDBJ databases">
        <title>Rhodohalobacter halophilus gen. nov., sp. nov., a moderately halophilic member of the family Balneolaceae.</title>
        <authorList>
            <person name="Xia J."/>
        </authorList>
    </citation>
    <scope>NUCLEOTIDE SEQUENCE</scope>
    <source>
        <strain evidence="2">WB101</strain>
    </source>
</reference>
<keyword evidence="1" id="KW-0812">Transmembrane</keyword>
<accession>A0ABS9KJL1</accession>
<evidence type="ECO:0000313" key="2">
    <source>
        <dbReference type="EMBL" id="MCG2591021.1"/>
    </source>
</evidence>
<sequence length="229" mass="26385">MAKENHQKKNRRLSDRDYRNLVLVSIIFVELSLILMIRLWPETVYEPKIDVQVEQDEVVALEDIQITRQQSSPPPPPKPQTPVPVPDDVIVEEELDFETELDLETLPLPEEGTGTALSGNEDRIVGNPQIPPSVVHIVEATAPKEVPEEYKGRLEMIVNFLVDQEGEVEEVSIMEIRLYERGGSDYEQLEYVQYGLMDAVLRAAMQWRFRPARQNGEPVKAFTRQRFNY</sequence>
<dbReference type="EMBL" id="JAKLWS010000056">
    <property type="protein sequence ID" value="MCG2591021.1"/>
    <property type="molecule type" value="Genomic_DNA"/>
</dbReference>
<name>A0ABS9KJL1_9BACT</name>
<feature type="transmembrane region" description="Helical" evidence="1">
    <location>
        <begin position="21"/>
        <end position="40"/>
    </location>
</feature>